<feature type="compositionally biased region" description="Low complexity" evidence="1">
    <location>
        <begin position="7"/>
        <end position="18"/>
    </location>
</feature>
<name>A0A133KJS9_HEYCO</name>
<evidence type="ECO:0000256" key="1">
    <source>
        <dbReference type="SAM" id="MobiDB-lite"/>
    </source>
</evidence>
<organism evidence="2 3">
    <name type="scientific">Heyndrickxia coagulans</name>
    <name type="common">Weizmannia coagulans</name>
    <dbReference type="NCBI Taxonomy" id="1398"/>
    <lineage>
        <taxon>Bacteria</taxon>
        <taxon>Bacillati</taxon>
        <taxon>Bacillota</taxon>
        <taxon>Bacilli</taxon>
        <taxon>Bacillales</taxon>
        <taxon>Bacillaceae</taxon>
        <taxon>Heyndrickxia</taxon>
    </lineage>
</organism>
<dbReference type="PATRIC" id="fig|1398.22.peg.2436"/>
<feature type="region of interest" description="Disordered" evidence="1">
    <location>
        <begin position="1"/>
        <end position="32"/>
    </location>
</feature>
<comment type="caution">
    <text evidence="2">The sequence shown here is derived from an EMBL/GenBank/DDBJ whole genome shotgun (WGS) entry which is preliminary data.</text>
</comment>
<dbReference type="Proteomes" id="UP000070376">
    <property type="component" value="Unassembled WGS sequence"/>
</dbReference>
<accession>A0A133KJS9</accession>
<evidence type="ECO:0000313" key="2">
    <source>
        <dbReference type="EMBL" id="KWZ79849.1"/>
    </source>
</evidence>
<proteinExistence type="predicted"/>
<reference evidence="3" key="1">
    <citation type="submission" date="2016-01" db="EMBL/GenBank/DDBJ databases">
        <authorList>
            <person name="Mitreva M."/>
            <person name="Pepin K.H."/>
            <person name="Mihindukulasuriya K.A."/>
            <person name="Fulton R."/>
            <person name="Fronick C."/>
            <person name="O'Laughlin M."/>
            <person name="Miner T."/>
            <person name="Herter B."/>
            <person name="Rosa B.A."/>
            <person name="Cordes M."/>
            <person name="Tomlinson C."/>
            <person name="Wollam A."/>
            <person name="Palsikar V.B."/>
            <person name="Mardis E.R."/>
            <person name="Wilson R.K."/>
        </authorList>
    </citation>
    <scope>NUCLEOTIDE SEQUENCE [LARGE SCALE GENOMIC DNA]</scope>
    <source>
        <strain evidence="3">GED7749B</strain>
    </source>
</reference>
<sequence>MPVFQESARGASGSSSAANEKHTLEKNPPYVEGDSGCAAKAGSFLLAGAVCVMRPGGTSFETGEKE</sequence>
<evidence type="ECO:0000313" key="3">
    <source>
        <dbReference type="Proteomes" id="UP000070376"/>
    </source>
</evidence>
<protein>
    <submittedName>
        <fullName evidence="2">Uncharacterized protein</fullName>
    </submittedName>
</protein>
<dbReference type="AlphaFoldDB" id="A0A133KJS9"/>
<dbReference type="EMBL" id="LRPN01000107">
    <property type="protein sequence ID" value="KWZ79849.1"/>
    <property type="molecule type" value="Genomic_DNA"/>
</dbReference>
<gene>
    <name evidence="2" type="ORF">HMPREF3213_02439</name>
</gene>